<dbReference type="SMART" id="SM01224">
    <property type="entry name" value="G_gamma"/>
    <property type="match status" value="1"/>
</dbReference>
<reference evidence="10" key="1">
    <citation type="submission" date="2025-08" db="UniProtKB">
        <authorList>
            <consortium name="Ensembl"/>
        </authorList>
    </citation>
    <scope>IDENTIFICATION</scope>
</reference>
<evidence type="ECO:0000313" key="11">
    <source>
        <dbReference type="Proteomes" id="UP000694557"/>
    </source>
</evidence>
<keyword evidence="4" id="KW-1003">Cell membrane</keyword>
<evidence type="ECO:0000256" key="4">
    <source>
        <dbReference type="ARBA" id="ARBA00022475"/>
    </source>
</evidence>
<organism evidence="10 11">
    <name type="scientific">Oncorhynchus kisutch</name>
    <name type="common">Coho salmon</name>
    <name type="synonym">Salmo kisutch</name>
    <dbReference type="NCBI Taxonomy" id="8019"/>
    <lineage>
        <taxon>Eukaryota</taxon>
        <taxon>Metazoa</taxon>
        <taxon>Chordata</taxon>
        <taxon>Craniata</taxon>
        <taxon>Vertebrata</taxon>
        <taxon>Euteleostomi</taxon>
        <taxon>Actinopterygii</taxon>
        <taxon>Neopterygii</taxon>
        <taxon>Teleostei</taxon>
        <taxon>Protacanthopterygii</taxon>
        <taxon>Salmoniformes</taxon>
        <taxon>Salmonidae</taxon>
        <taxon>Salmoninae</taxon>
        <taxon>Oncorhynchus</taxon>
    </lineage>
</organism>
<keyword evidence="6" id="KW-0734">Signal transduction inhibitor</keyword>
<dbReference type="GO" id="GO:0009968">
    <property type="term" value="P:negative regulation of signal transduction"/>
    <property type="evidence" value="ECO:0007669"/>
    <property type="project" value="UniProtKB-KW"/>
</dbReference>
<evidence type="ECO:0000259" key="8">
    <source>
        <dbReference type="PROSITE" id="PS50132"/>
    </source>
</evidence>
<dbReference type="InterPro" id="IPR000591">
    <property type="entry name" value="DEP_dom"/>
</dbReference>
<feature type="domain" description="DEP" evidence="9">
    <location>
        <begin position="11"/>
        <end position="86"/>
    </location>
</feature>
<dbReference type="PANTHER" id="PTHR45746">
    <property type="entry name" value="LP21163P"/>
    <property type="match status" value="1"/>
</dbReference>
<proteinExistence type="predicted"/>
<dbReference type="InterPro" id="IPR015898">
    <property type="entry name" value="G-protein_gamma-like_dom"/>
</dbReference>
<dbReference type="InterPro" id="IPR036390">
    <property type="entry name" value="WH_DNA-bd_sf"/>
</dbReference>
<dbReference type="CDD" id="cd04450">
    <property type="entry name" value="DEP_RGS7-like"/>
    <property type="match status" value="1"/>
</dbReference>
<dbReference type="GO" id="GO:0005829">
    <property type="term" value="C:cytosol"/>
    <property type="evidence" value="ECO:0007669"/>
    <property type="project" value="UniProtKB-SubCell"/>
</dbReference>
<dbReference type="GeneTree" id="ENSGT00940000157159"/>
<dbReference type="SMART" id="SM00049">
    <property type="entry name" value="DEP"/>
    <property type="match status" value="1"/>
</dbReference>
<evidence type="ECO:0000256" key="7">
    <source>
        <dbReference type="ARBA" id="ARBA00023136"/>
    </source>
</evidence>
<dbReference type="Pfam" id="PF00615">
    <property type="entry name" value="RGS"/>
    <property type="match status" value="1"/>
</dbReference>
<keyword evidence="7" id="KW-0472">Membrane</keyword>
<dbReference type="Gene3D" id="1.10.10.10">
    <property type="entry name" value="Winged helix-like DNA-binding domain superfamily/Winged helix DNA-binding domain"/>
    <property type="match status" value="1"/>
</dbReference>
<dbReference type="Proteomes" id="UP000694557">
    <property type="component" value="Unassembled WGS sequence"/>
</dbReference>
<dbReference type="FunFam" id="1.10.167.10:FF:000002">
    <property type="entry name" value="Regulator of G-protein signaling 6 isoform 9"/>
    <property type="match status" value="1"/>
</dbReference>
<dbReference type="SMART" id="SM00315">
    <property type="entry name" value="RGS"/>
    <property type="match status" value="1"/>
</dbReference>
<dbReference type="SUPFAM" id="SSF48097">
    <property type="entry name" value="Regulator of G-protein signaling, RGS"/>
    <property type="match status" value="1"/>
</dbReference>
<comment type="subcellular location">
    <subcellularLocation>
        <location evidence="2">Cell membrane</location>
    </subcellularLocation>
    <subcellularLocation>
        <location evidence="3">Cytoplasm</location>
        <location evidence="3">Cytosol</location>
    </subcellularLocation>
    <subcellularLocation>
        <location evidence="1">Membrane</location>
        <topology evidence="1">Peripheral membrane protein</topology>
    </subcellularLocation>
</comment>
<dbReference type="PROSITE" id="PS50186">
    <property type="entry name" value="DEP"/>
    <property type="match status" value="1"/>
</dbReference>
<keyword evidence="11" id="KW-1185">Reference proteome</keyword>
<evidence type="ECO:0000256" key="3">
    <source>
        <dbReference type="ARBA" id="ARBA00004514"/>
    </source>
</evidence>
<dbReference type="Gene3D" id="1.10.1240.60">
    <property type="match status" value="1"/>
</dbReference>
<dbReference type="InterPro" id="IPR036284">
    <property type="entry name" value="GGL_sf"/>
</dbReference>
<dbReference type="CDD" id="cd00068">
    <property type="entry name" value="GGL"/>
    <property type="match status" value="1"/>
</dbReference>
<dbReference type="InterPro" id="IPR016137">
    <property type="entry name" value="RGS"/>
</dbReference>
<dbReference type="InterPro" id="IPR040759">
    <property type="entry name" value="RGS_DHEX"/>
</dbReference>
<dbReference type="Pfam" id="PF00610">
    <property type="entry name" value="DEP"/>
    <property type="match status" value="1"/>
</dbReference>
<dbReference type="GO" id="GO:0005886">
    <property type="term" value="C:plasma membrane"/>
    <property type="evidence" value="ECO:0007669"/>
    <property type="project" value="UniProtKB-SubCell"/>
</dbReference>
<dbReference type="InterPro" id="IPR036305">
    <property type="entry name" value="RGS_sf"/>
</dbReference>
<dbReference type="SMART" id="SM00224">
    <property type="entry name" value="GGL"/>
    <property type="match status" value="1"/>
</dbReference>
<dbReference type="InterPro" id="IPR047017">
    <property type="entry name" value="RGS6/7/9/11_DHEX_sf"/>
</dbReference>
<dbReference type="InterPro" id="IPR047016">
    <property type="entry name" value="RGS6/7/9/11"/>
</dbReference>
<dbReference type="GO" id="GO:0005096">
    <property type="term" value="F:GTPase activator activity"/>
    <property type="evidence" value="ECO:0007669"/>
    <property type="project" value="TreeGrafter"/>
</dbReference>
<sequence>IEEIVTRIQDETEGVPVRTVKSFLTKIPSVVTGADIVQWLMKNLAIEDPAEAIHIGSLIAAQGYLFPISDHVLSLKDDGTFYRFQAPYFWPSNCWEPENTDYAIYLCKRTMQNKTRLELADYEAENLARLQRAFTRKWEFVFMQAEAQVKIDTKKDRIERKILDSQERAFWDVHRPVPGCVNVTEMDIRKCRRMKNPQRVKKVRTGRTRFTRLQLDRHCIKVSKVAESLMTYTEQYQEYDPFVVSPEPSNPWTSDDLSFWDLEVSKEPSQQRVRKWGFSLEEALKDPAGRDQFLKFLESEFSSENLQFWLAVQDLKRQPLENVAERAQEIWTEFLAEGATSSINLDSHSYERTSANLKDPGRYSYEDAQDHIYKLMKSDSYTRYLRSNAYQNLLMARKKVCLFLCVSLFAWGRLMSSERRLLVYDH</sequence>
<evidence type="ECO:0000259" key="9">
    <source>
        <dbReference type="PROSITE" id="PS50186"/>
    </source>
</evidence>
<dbReference type="FunFam" id="1.10.10.10:FF:000162">
    <property type="entry name" value="Regulator of G-protein signaling 6"/>
    <property type="match status" value="1"/>
</dbReference>
<evidence type="ECO:0000313" key="10">
    <source>
        <dbReference type="Ensembl" id="ENSOKIP00005067741.1"/>
    </source>
</evidence>
<evidence type="ECO:0000256" key="6">
    <source>
        <dbReference type="ARBA" id="ARBA00022700"/>
    </source>
</evidence>
<protein>
    <submittedName>
        <fullName evidence="10">Regulator of G protein signaling 6</fullName>
    </submittedName>
</protein>
<dbReference type="AlphaFoldDB" id="A0A8C7I6E9"/>
<dbReference type="PROSITE" id="PS50132">
    <property type="entry name" value="RGS"/>
    <property type="match status" value="1"/>
</dbReference>
<evidence type="ECO:0000256" key="5">
    <source>
        <dbReference type="ARBA" id="ARBA00022490"/>
    </source>
</evidence>
<dbReference type="Pfam" id="PF00631">
    <property type="entry name" value="G-gamma"/>
    <property type="match status" value="1"/>
</dbReference>
<dbReference type="Ensembl" id="ENSOKIT00005072048.1">
    <property type="protein sequence ID" value="ENSOKIP00005067741.1"/>
    <property type="gene ID" value="ENSOKIG00005028280.1"/>
</dbReference>
<dbReference type="GO" id="GO:0043005">
    <property type="term" value="C:neuron projection"/>
    <property type="evidence" value="ECO:0007669"/>
    <property type="project" value="TreeGrafter"/>
</dbReference>
<dbReference type="GO" id="GO:0007186">
    <property type="term" value="P:G protein-coupled receptor signaling pathway"/>
    <property type="evidence" value="ECO:0007669"/>
    <property type="project" value="InterPro"/>
</dbReference>
<name>A0A8C7I6E9_ONCKI</name>
<accession>A0A8C7I6E9</accession>
<keyword evidence="5" id="KW-0963">Cytoplasm</keyword>
<dbReference type="GO" id="GO:0035556">
    <property type="term" value="P:intracellular signal transduction"/>
    <property type="evidence" value="ECO:0007669"/>
    <property type="project" value="InterPro"/>
</dbReference>
<dbReference type="PRINTS" id="PR01301">
    <property type="entry name" value="RGSPROTEIN"/>
</dbReference>
<dbReference type="InterPro" id="IPR036388">
    <property type="entry name" value="WH-like_DNA-bd_sf"/>
</dbReference>
<evidence type="ECO:0000256" key="2">
    <source>
        <dbReference type="ARBA" id="ARBA00004236"/>
    </source>
</evidence>
<gene>
    <name evidence="10" type="primary">RGS6</name>
    <name evidence="10" type="synonym">LOC109880795</name>
</gene>
<dbReference type="InterPro" id="IPR044926">
    <property type="entry name" value="RGS_subdomain_2"/>
</dbReference>
<dbReference type="FunFam" id="1.10.1240.60:FF:000001">
    <property type="entry name" value="Regulator of G-protein signaling 6"/>
    <property type="match status" value="1"/>
</dbReference>
<dbReference type="Gene3D" id="4.10.260.10">
    <property type="entry name" value="Transducin (heterotrimeric G protein), gamma chain"/>
    <property type="match status" value="1"/>
</dbReference>
<dbReference type="PANTHER" id="PTHR45746:SF2">
    <property type="entry name" value="REGULATOR OF G-PROTEIN SIGNALING 6"/>
    <property type="match status" value="1"/>
</dbReference>
<evidence type="ECO:0000256" key="1">
    <source>
        <dbReference type="ARBA" id="ARBA00004170"/>
    </source>
</evidence>
<dbReference type="SUPFAM" id="SSF48670">
    <property type="entry name" value="Transducin (heterotrimeric G protein), gamma chain"/>
    <property type="match status" value="1"/>
</dbReference>
<dbReference type="GO" id="GO:0008277">
    <property type="term" value="P:regulation of G protein-coupled receptor signaling pathway"/>
    <property type="evidence" value="ECO:0007669"/>
    <property type="project" value="InterPro"/>
</dbReference>
<feature type="domain" description="RGS" evidence="8">
    <location>
        <begin position="279"/>
        <end position="394"/>
    </location>
</feature>
<dbReference type="SUPFAM" id="SSF46785">
    <property type="entry name" value="Winged helix' DNA-binding domain"/>
    <property type="match status" value="1"/>
</dbReference>
<reference evidence="10" key="2">
    <citation type="submission" date="2025-09" db="UniProtKB">
        <authorList>
            <consortium name="Ensembl"/>
        </authorList>
    </citation>
    <scope>IDENTIFICATION</scope>
</reference>
<dbReference type="Pfam" id="PF18148">
    <property type="entry name" value="RGS_DHEX"/>
    <property type="match status" value="1"/>
</dbReference>
<dbReference type="Gene3D" id="1.10.167.10">
    <property type="entry name" value="Regulator of G-protein Signalling 4, domain 2"/>
    <property type="match status" value="1"/>
</dbReference>